<protein>
    <submittedName>
        <fullName evidence="1">Uncharacterized protein</fullName>
    </submittedName>
</protein>
<dbReference type="AlphaFoldDB" id="F8PF17"/>
<name>F8PF17_SERL3</name>
<dbReference type="EMBL" id="GL945474">
    <property type="protein sequence ID" value="EGO04690.1"/>
    <property type="molecule type" value="Genomic_DNA"/>
</dbReference>
<dbReference type="InParanoid" id="F8PF17"/>
<accession>F8PF17</accession>
<evidence type="ECO:0000313" key="2">
    <source>
        <dbReference type="Proteomes" id="UP000008063"/>
    </source>
</evidence>
<keyword evidence="2" id="KW-1185">Reference proteome</keyword>
<organism evidence="2">
    <name type="scientific">Serpula lacrymans var. lacrymans (strain S7.3)</name>
    <name type="common">Dry rot fungus</name>
    <dbReference type="NCBI Taxonomy" id="936435"/>
    <lineage>
        <taxon>Eukaryota</taxon>
        <taxon>Fungi</taxon>
        <taxon>Dikarya</taxon>
        <taxon>Basidiomycota</taxon>
        <taxon>Agaricomycotina</taxon>
        <taxon>Agaricomycetes</taxon>
        <taxon>Agaricomycetidae</taxon>
        <taxon>Boletales</taxon>
        <taxon>Coniophorineae</taxon>
        <taxon>Serpulaceae</taxon>
        <taxon>Serpula</taxon>
    </lineage>
</organism>
<reference evidence="2" key="1">
    <citation type="journal article" date="2011" name="Science">
        <title>The plant cell wall-decomposing machinery underlies the functional diversity of forest fungi.</title>
        <authorList>
            <person name="Eastwood D.C."/>
            <person name="Floudas D."/>
            <person name="Binder M."/>
            <person name="Majcherczyk A."/>
            <person name="Schneider P."/>
            <person name="Aerts A."/>
            <person name="Asiegbu F.O."/>
            <person name="Baker S.E."/>
            <person name="Barry K."/>
            <person name="Bendiksby M."/>
            <person name="Blumentritt M."/>
            <person name="Coutinho P.M."/>
            <person name="Cullen D."/>
            <person name="de Vries R.P."/>
            <person name="Gathman A."/>
            <person name="Goodell B."/>
            <person name="Henrissat B."/>
            <person name="Ihrmark K."/>
            <person name="Kauserud H."/>
            <person name="Kohler A."/>
            <person name="LaButti K."/>
            <person name="Lapidus A."/>
            <person name="Lavin J.L."/>
            <person name="Lee Y.-H."/>
            <person name="Lindquist E."/>
            <person name="Lilly W."/>
            <person name="Lucas S."/>
            <person name="Morin E."/>
            <person name="Murat C."/>
            <person name="Oguiza J.A."/>
            <person name="Park J."/>
            <person name="Pisabarro A.G."/>
            <person name="Riley R."/>
            <person name="Rosling A."/>
            <person name="Salamov A."/>
            <person name="Schmidt O."/>
            <person name="Schmutz J."/>
            <person name="Skrede I."/>
            <person name="Stenlid J."/>
            <person name="Wiebenga A."/>
            <person name="Xie X."/>
            <person name="Kuees U."/>
            <person name="Hibbett D.S."/>
            <person name="Hoffmeister D."/>
            <person name="Hoegberg N."/>
            <person name="Martin F."/>
            <person name="Grigoriev I.V."/>
            <person name="Watkinson S.C."/>
        </authorList>
    </citation>
    <scope>NUCLEOTIDE SEQUENCE [LARGE SCALE GENOMIC DNA]</scope>
    <source>
        <strain evidence="2">strain S7.3</strain>
    </source>
</reference>
<proteinExistence type="predicted"/>
<sequence length="267" mass="29807">MNHCEKYLQNVAESTGGYPPSRGIELLSELCARVYKLLVVTLGLALVTLSHFCANPDHRVKWSLSNSKTLVPDGVEHLLAAETKPGTCLSQSGEGLTALQADHPLTTSGIETCYSAGKREQVDMSSQPQPDVNTLLHNMHAQILLLITQLSELQTNPPEAVEQKFNKKVEIVADRAWFAKWWIKLQIWIKVNWDTFTDDFEIATAMLSILKGPVGNMRTDDFVTQLLALSIQGGLEQLYLQDMRNKNLSQAAEEVRKIGRAVELYTM</sequence>
<dbReference type="Proteomes" id="UP000008063">
    <property type="component" value="Unassembled WGS sequence"/>
</dbReference>
<gene>
    <name evidence="1" type="ORF">SERLA73DRAFT_149099</name>
</gene>
<dbReference type="HOGENOM" id="CLU_1042666_0_0_1"/>
<evidence type="ECO:0000313" key="1">
    <source>
        <dbReference type="EMBL" id="EGO04690.1"/>
    </source>
</evidence>